<keyword evidence="3" id="KW-1003">Cell membrane</keyword>
<dbReference type="GO" id="GO:0005353">
    <property type="term" value="F:fructose transmembrane transporter activity"/>
    <property type="evidence" value="ECO:0007669"/>
    <property type="project" value="UniProtKB-ARBA"/>
</dbReference>
<dbReference type="PANTHER" id="PTHR23503:SF8">
    <property type="entry name" value="FACILITATED GLUCOSE TRANSPORTER PROTEIN 1"/>
    <property type="match status" value="1"/>
</dbReference>
<proteinExistence type="inferred from homology"/>
<protein>
    <submittedName>
        <fullName evidence="10">Glucose transporter type 1</fullName>
    </submittedName>
</protein>
<dbReference type="GO" id="GO:0005886">
    <property type="term" value="C:plasma membrane"/>
    <property type="evidence" value="ECO:0007669"/>
    <property type="project" value="UniProtKB-SubCell"/>
</dbReference>
<dbReference type="EMBL" id="BPLQ01012752">
    <property type="protein sequence ID" value="GIY67573.1"/>
    <property type="molecule type" value="Genomic_DNA"/>
</dbReference>
<reference evidence="10 11" key="1">
    <citation type="submission" date="2021-06" db="EMBL/GenBank/DDBJ databases">
        <title>Caerostris darwini draft genome.</title>
        <authorList>
            <person name="Kono N."/>
            <person name="Arakawa K."/>
        </authorList>
    </citation>
    <scope>NUCLEOTIDE SEQUENCE [LARGE SCALE GENOMIC DNA]</scope>
</reference>
<dbReference type="SUPFAM" id="SSF103473">
    <property type="entry name" value="MFS general substrate transporter"/>
    <property type="match status" value="1"/>
</dbReference>
<feature type="transmembrane region" description="Helical" evidence="8">
    <location>
        <begin position="358"/>
        <end position="376"/>
    </location>
</feature>
<evidence type="ECO:0000256" key="4">
    <source>
        <dbReference type="ARBA" id="ARBA00022692"/>
    </source>
</evidence>
<dbReference type="GO" id="GO:1990539">
    <property type="term" value="P:fructose import across plasma membrane"/>
    <property type="evidence" value="ECO:0007669"/>
    <property type="project" value="UniProtKB-ARBA"/>
</dbReference>
<dbReference type="InterPro" id="IPR005828">
    <property type="entry name" value="MFS_sugar_transport-like"/>
</dbReference>
<feature type="transmembrane region" description="Helical" evidence="8">
    <location>
        <begin position="110"/>
        <end position="130"/>
    </location>
</feature>
<dbReference type="Pfam" id="PF00083">
    <property type="entry name" value="Sugar_tr"/>
    <property type="match status" value="1"/>
</dbReference>
<dbReference type="NCBIfam" id="TIGR00879">
    <property type="entry name" value="SP"/>
    <property type="match status" value="1"/>
</dbReference>
<evidence type="ECO:0000256" key="3">
    <source>
        <dbReference type="ARBA" id="ARBA00022475"/>
    </source>
</evidence>
<dbReference type="Gene3D" id="1.20.1250.20">
    <property type="entry name" value="MFS general substrate transporter like domains"/>
    <property type="match status" value="1"/>
</dbReference>
<feature type="transmembrane region" description="Helical" evidence="8">
    <location>
        <begin position="328"/>
        <end position="352"/>
    </location>
</feature>
<dbReference type="Proteomes" id="UP001054837">
    <property type="component" value="Unassembled WGS sequence"/>
</dbReference>
<keyword evidence="4 8" id="KW-0812">Transmembrane</keyword>
<dbReference type="PROSITE" id="PS00217">
    <property type="entry name" value="SUGAR_TRANSPORT_2"/>
    <property type="match status" value="1"/>
</dbReference>
<dbReference type="PRINTS" id="PR00171">
    <property type="entry name" value="SUGRTRNSPORT"/>
</dbReference>
<keyword evidence="5 8" id="KW-1133">Transmembrane helix</keyword>
<name>A0AAV4VC36_9ARAC</name>
<dbReference type="FunFam" id="1.20.1250.20:FF:001511">
    <property type="entry name" value="Solute carrier family 2, facilitated glucose transporter member 5"/>
    <property type="match status" value="1"/>
</dbReference>
<feature type="domain" description="Major facilitator superfamily (MFS) profile" evidence="9">
    <location>
        <begin position="1"/>
        <end position="382"/>
    </location>
</feature>
<keyword evidence="11" id="KW-1185">Reference proteome</keyword>
<dbReference type="PROSITE" id="PS50850">
    <property type="entry name" value="MFS"/>
    <property type="match status" value="1"/>
</dbReference>
<sequence>MIGSLGTAYLAARFGPKGGLLLNNFFIFIAAALMGFGKMAKSYEMIIVGRFIVGINSGLNAGLCPMYLTEISPVNLRGAIGTIYQLVITITILLSQILGMHQILGTEEKWPILFGLIIIPAVFMLAAFPFCPESPKYVLICKKDMASAEKALAWLRGTEDVQEEMDEMLNEAQERVAVPKVTLKEMWTNAMLRQPLIISVVVMLSQQFSGINAIVFFSTSIFMTAGFSNEAAIYATLGMGTVNVLMTVVSMLLVEKAGRKTLLLIGLIGMMVVTTLLTISMALTRKVPWLSYFSVICIYSFIILFASGVGSIPWFLVTELFGQGARPVATSLAVAVNWMANFIVSLSFLPIVESIKEYTFLIFTVILGMCAAFTFIKVPETKGRTIEEITVEFRKRAMKADSR</sequence>
<dbReference type="InterPro" id="IPR045263">
    <property type="entry name" value="GLUT"/>
</dbReference>
<feature type="transmembrane region" description="Helical" evidence="8">
    <location>
        <begin position="80"/>
        <end position="98"/>
    </location>
</feature>
<comment type="subcellular location">
    <subcellularLocation>
        <location evidence="1">Cell membrane</location>
        <topology evidence="1">Multi-pass membrane protein</topology>
    </subcellularLocation>
</comment>
<evidence type="ECO:0000313" key="10">
    <source>
        <dbReference type="EMBL" id="GIY67573.1"/>
    </source>
</evidence>
<evidence type="ECO:0000256" key="7">
    <source>
        <dbReference type="RuleBase" id="RU003346"/>
    </source>
</evidence>
<evidence type="ECO:0000256" key="1">
    <source>
        <dbReference type="ARBA" id="ARBA00004651"/>
    </source>
</evidence>
<dbReference type="InterPro" id="IPR020846">
    <property type="entry name" value="MFS_dom"/>
</dbReference>
<dbReference type="InterPro" id="IPR005829">
    <property type="entry name" value="Sugar_transporter_CS"/>
</dbReference>
<dbReference type="AlphaFoldDB" id="A0AAV4VC36"/>
<feature type="transmembrane region" description="Helical" evidence="8">
    <location>
        <begin position="289"/>
        <end position="316"/>
    </location>
</feature>
<feature type="transmembrane region" description="Helical" evidence="8">
    <location>
        <begin position="46"/>
        <end position="68"/>
    </location>
</feature>
<dbReference type="InterPro" id="IPR036259">
    <property type="entry name" value="MFS_trans_sf"/>
</dbReference>
<comment type="similarity">
    <text evidence="7">Belongs to the major facilitator superfamily. Sugar transporter (TC 2.A.1.1) family.</text>
</comment>
<feature type="transmembrane region" description="Helical" evidence="8">
    <location>
        <begin position="231"/>
        <end position="254"/>
    </location>
</feature>
<keyword evidence="2 7" id="KW-0813">Transport</keyword>
<feature type="transmembrane region" description="Helical" evidence="8">
    <location>
        <begin position="261"/>
        <end position="283"/>
    </location>
</feature>
<evidence type="ECO:0000256" key="8">
    <source>
        <dbReference type="SAM" id="Phobius"/>
    </source>
</evidence>
<evidence type="ECO:0000256" key="2">
    <source>
        <dbReference type="ARBA" id="ARBA00022448"/>
    </source>
</evidence>
<evidence type="ECO:0000259" key="9">
    <source>
        <dbReference type="PROSITE" id="PS50850"/>
    </source>
</evidence>
<feature type="transmembrane region" description="Helical" evidence="8">
    <location>
        <begin position="20"/>
        <end position="40"/>
    </location>
</feature>
<keyword evidence="10" id="KW-0762">Sugar transport</keyword>
<dbReference type="PROSITE" id="PS00216">
    <property type="entry name" value="SUGAR_TRANSPORT_1"/>
    <property type="match status" value="1"/>
</dbReference>
<gene>
    <name evidence="10" type="primary">Glut1</name>
    <name evidence="10" type="ORF">CDAR_190931</name>
</gene>
<organism evidence="10 11">
    <name type="scientific">Caerostris darwini</name>
    <dbReference type="NCBI Taxonomy" id="1538125"/>
    <lineage>
        <taxon>Eukaryota</taxon>
        <taxon>Metazoa</taxon>
        <taxon>Ecdysozoa</taxon>
        <taxon>Arthropoda</taxon>
        <taxon>Chelicerata</taxon>
        <taxon>Arachnida</taxon>
        <taxon>Araneae</taxon>
        <taxon>Araneomorphae</taxon>
        <taxon>Entelegynae</taxon>
        <taxon>Araneoidea</taxon>
        <taxon>Araneidae</taxon>
        <taxon>Caerostris</taxon>
    </lineage>
</organism>
<feature type="transmembrane region" description="Helical" evidence="8">
    <location>
        <begin position="196"/>
        <end position="225"/>
    </location>
</feature>
<dbReference type="PANTHER" id="PTHR23503">
    <property type="entry name" value="SOLUTE CARRIER FAMILY 2"/>
    <property type="match status" value="1"/>
</dbReference>
<evidence type="ECO:0000256" key="5">
    <source>
        <dbReference type="ARBA" id="ARBA00022989"/>
    </source>
</evidence>
<accession>A0AAV4VC36</accession>
<evidence type="ECO:0000313" key="11">
    <source>
        <dbReference type="Proteomes" id="UP001054837"/>
    </source>
</evidence>
<comment type="caution">
    <text evidence="10">The sequence shown here is derived from an EMBL/GenBank/DDBJ whole genome shotgun (WGS) entry which is preliminary data.</text>
</comment>
<keyword evidence="6 8" id="KW-0472">Membrane</keyword>
<dbReference type="InterPro" id="IPR003663">
    <property type="entry name" value="Sugar/inositol_transpt"/>
</dbReference>
<evidence type="ECO:0000256" key="6">
    <source>
        <dbReference type="ARBA" id="ARBA00023136"/>
    </source>
</evidence>